<name>A0A7X2TGB9_9FIRM</name>
<reference evidence="4 5" key="1">
    <citation type="submission" date="2019-08" db="EMBL/GenBank/DDBJ databases">
        <title>In-depth cultivation of the pig gut microbiome towards novel bacterial diversity and tailored functional studies.</title>
        <authorList>
            <person name="Wylensek D."/>
            <person name="Hitch T.C.A."/>
            <person name="Clavel T."/>
        </authorList>
    </citation>
    <scope>NUCLEOTIDE SEQUENCE [LARGE SCALE GENOMIC DNA]</scope>
    <source>
        <strain evidence="4 5">Oil+RF-744-GAM-WT-6</strain>
    </source>
</reference>
<keyword evidence="3" id="KW-0472">Membrane</keyword>
<dbReference type="NCBIfam" id="TIGR03064">
    <property type="entry name" value="sortase_srtB"/>
    <property type="match status" value="1"/>
</dbReference>
<gene>
    <name evidence="4" type="primary">srtB</name>
    <name evidence="4" type="ORF">FYJ51_11755</name>
</gene>
<keyword evidence="5" id="KW-1185">Reference proteome</keyword>
<dbReference type="SUPFAM" id="SSF63817">
    <property type="entry name" value="Sortase"/>
    <property type="match status" value="1"/>
</dbReference>
<feature type="active site" description="Proton donor/acceptor" evidence="2">
    <location>
        <position position="151"/>
    </location>
</feature>
<organism evidence="4 5">
    <name type="scientific">Stecheria intestinalis</name>
    <dbReference type="NCBI Taxonomy" id="2606630"/>
    <lineage>
        <taxon>Bacteria</taxon>
        <taxon>Bacillati</taxon>
        <taxon>Bacillota</taxon>
        <taxon>Erysipelotrichia</taxon>
        <taxon>Erysipelotrichales</taxon>
        <taxon>Erysipelotrichaceae</taxon>
        <taxon>Stecheria</taxon>
    </lineage>
</organism>
<dbReference type="InterPro" id="IPR009835">
    <property type="entry name" value="SrtB"/>
</dbReference>
<proteinExistence type="predicted"/>
<dbReference type="RefSeq" id="WP_154505814.1">
    <property type="nucleotide sequence ID" value="NZ_VUMN01000037.1"/>
</dbReference>
<keyword evidence="3" id="KW-1133">Transmembrane helix</keyword>
<keyword evidence="3" id="KW-0812">Transmembrane</keyword>
<dbReference type="EMBL" id="VUMN01000037">
    <property type="protein sequence ID" value="MSS59567.1"/>
    <property type="molecule type" value="Genomic_DNA"/>
</dbReference>
<dbReference type="Proteomes" id="UP000461880">
    <property type="component" value="Unassembled WGS sequence"/>
</dbReference>
<comment type="caution">
    <text evidence="4">The sequence shown here is derived from an EMBL/GenBank/DDBJ whole genome shotgun (WGS) entry which is preliminary data.</text>
</comment>
<dbReference type="AlphaFoldDB" id="A0A7X2TGB9"/>
<evidence type="ECO:0000256" key="1">
    <source>
        <dbReference type="ARBA" id="ARBA00022801"/>
    </source>
</evidence>
<accession>A0A7X2TGB9</accession>
<evidence type="ECO:0000313" key="5">
    <source>
        <dbReference type="Proteomes" id="UP000461880"/>
    </source>
</evidence>
<dbReference type="InterPro" id="IPR005754">
    <property type="entry name" value="Sortase"/>
</dbReference>
<dbReference type="InterPro" id="IPR023365">
    <property type="entry name" value="Sortase_dom-sf"/>
</dbReference>
<keyword evidence="1 4" id="KW-0378">Hydrolase</keyword>
<dbReference type="EC" id="3.4.22.71" evidence="4"/>
<feature type="transmembrane region" description="Helical" evidence="3">
    <location>
        <begin position="20"/>
        <end position="39"/>
    </location>
</feature>
<feature type="active site" description="Acyl-thioester intermediate" evidence="2">
    <location>
        <position position="244"/>
    </location>
</feature>
<sequence>MAKGEKKSGKKLTKAGRRFFQIILIAALCVAGYSGYQLFAGIKEYRDSQNAYAELAAAVETVPEASAAAEDPLPDGVTRADFTKLADINPDVSGWLTLPDSEIDYPIVQGTDNEYYLEHLFDGTVNHSGCIFIDYTNSPGFTDRNTVMYAHHMRNGSMFADVEKYREQDWYDGHKVLYLQTPDAIYQLEPFAGILTDGAAGYVQISFESDEAFNAYVQDKIDQSTFTSAVTVSSEDQIVTLSTCRYDAYNGRYALFCKLTKIA</sequence>
<dbReference type="GO" id="GO:0016787">
    <property type="term" value="F:hydrolase activity"/>
    <property type="evidence" value="ECO:0007669"/>
    <property type="project" value="UniProtKB-KW"/>
</dbReference>
<dbReference type="Gene3D" id="2.40.260.10">
    <property type="entry name" value="Sortase"/>
    <property type="match status" value="1"/>
</dbReference>
<evidence type="ECO:0000313" key="4">
    <source>
        <dbReference type="EMBL" id="MSS59567.1"/>
    </source>
</evidence>
<evidence type="ECO:0000256" key="3">
    <source>
        <dbReference type="SAM" id="Phobius"/>
    </source>
</evidence>
<evidence type="ECO:0000256" key="2">
    <source>
        <dbReference type="PIRSR" id="PIRSR605754-1"/>
    </source>
</evidence>
<dbReference type="Pfam" id="PF04203">
    <property type="entry name" value="Sortase"/>
    <property type="match status" value="1"/>
</dbReference>
<dbReference type="CDD" id="cd05826">
    <property type="entry name" value="Sortase_B"/>
    <property type="match status" value="1"/>
</dbReference>
<protein>
    <submittedName>
        <fullName evidence="4">Class B sortase</fullName>
        <ecNumber evidence="4">3.4.22.71</ecNumber>
    </submittedName>
</protein>